<keyword evidence="6 11" id="KW-0798">TonB box</keyword>
<dbReference type="Gene3D" id="2.60.40.1120">
    <property type="entry name" value="Carboxypeptidase-like, regulatory domain"/>
    <property type="match status" value="1"/>
</dbReference>
<dbReference type="STRING" id="1492738.FEM21_21020"/>
<evidence type="ECO:0000259" key="13">
    <source>
        <dbReference type="Pfam" id="PF07715"/>
    </source>
</evidence>
<dbReference type="InterPro" id="IPR000531">
    <property type="entry name" value="Beta-barrel_TonB"/>
</dbReference>
<name>A0A066WM14_9FLAO</name>
<dbReference type="SUPFAM" id="SSF56935">
    <property type="entry name" value="Porins"/>
    <property type="match status" value="1"/>
</dbReference>
<evidence type="ECO:0000256" key="8">
    <source>
        <dbReference type="ARBA" id="ARBA00023170"/>
    </source>
</evidence>
<dbReference type="InterPro" id="IPR036942">
    <property type="entry name" value="Beta-barrel_TonB_sf"/>
</dbReference>
<keyword evidence="15" id="KW-1185">Reference proteome</keyword>
<dbReference type="Pfam" id="PF07715">
    <property type="entry name" value="Plug"/>
    <property type="match status" value="1"/>
</dbReference>
<evidence type="ECO:0000256" key="10">
    <source>
        <dbReference type="PROSITE-ProRule" id="PRU01360"/>
    </source>
</evidence>
<keyword evidence="7 10" id="KW-0472">Membrane</keyword>
<keyword evidence="9 10" id="KW-0998">Cell outer membrane</keyword>
<dbReference type="GO" id="GO:0044718">
    <property type="term" value="P:siderophore transmembrane transport"/>
    <property type="evidence" value="ECO:0007669"/>
    <property type="project" value="TreeGrafter"/>
</dbReference>
<dbReference type="PANTHER" id="PTHR30069">
    <property type="entry name" value="TONB-DEPENDENT OUTER MEMBRANE RECEPTOR"/>
    <property type="match status" value="1"/>
</dbReference>
<dbReference type="RefSeq" id="WP_035660201.1">
    <property type="nucleotide sequence ID" value="NZ_JNCA01000018.1"/>
</dbReference>
<dbReference type="Pfam" id="PF13715">
    <property type="entry name" value="CarbopepD_reg_2"/>
    <property type="match status" value="1"/>
</dbReference>
<evidence type="ECO:0000313" key="14">
    <source>
        <dbReference type="EMBL" id="KDN54851.1"/>
    </source>
</evidence>
<dbReference type="EMBL" id="JNCA01000018">
    <property type="protein sequence ID" value="KDN54851.1"/>
    <property type="molecule type" value="Genomic_DNA"/>
</dbReference>
<evidence type="ECO:0000256" key="3">
    <source>
        <dbReference type="ARBA" id="ARBA00022452"/>
    </source>
</evidence>
<dbReference type="AlphaFoldDB" id="A0A066WM14"/>
<keyword evidence="4 10" id="KW-0812">Transmembrane</keyword>
<feature type="domain" description="TonB-dependent receptor-like beta-barrel" evidence="12">
    <location>
        <begin position="365"/>
        <end position="782"/>
    </location>
</feature>
<evidence type="ECO:0000256" key="9">
    <source>
        <dbReference type="ARBA" id="ARBA00023237"/>
    </source>
</evidence>
<accession>A0A066WM14</accession>
<comment type="similarity">
    <text evidence="10 11">Belongs to the TonB-dependent receptor family.</text>
</comment>
<sequence>MRAKSVIVLVAILLTITNIYSQTNKVKESVIISKNSNKSVEGVSISGKLQESSGQSIPFATVSLGNEEKNTTSDENGNFSFHNVKPGNYTLKVSAMGFSSLVKQITVVDKNLNLSFKLESELNELNSVTVIGRSAVNQINKQAYNVTAIDAKKLHNSTLDLAHALDRVSGVRFREAGGVGSRNELSINGFSGNQIKVFIDGVPMDNFGSSFQLNNIPINLADRVEVYKGVVPIWLGGDALGGAVNIVTNSKPRTYFDASYSFGSFNTHKSAINAGYTSKSGFTAEINAFQNYSDNNYWINVETNDLETGQYYPKTRVRRFHDTYHNETVIANIGITGKKYADKLMIGFTAGQNKADIQTGARLVTVFGERYTRGNTLMPTLKYQVKDLFTKGLNVNVTGNFNFGYEQTVDTVNRRYNWFGQYTQNQGDGGEAGRSLNKMKNNNGVATFNATYALGERHSFLLNNTFNTFDRKQSDELFPESVTYQQPQKTQKNILAAGYKFDYNEKWSTSVFLKDYNLKTTYTKSYNPSGNWGDVAYMNFNDNRSYLGYGAASSYYVKQNLQLKASYEKTYRLPTPIEIFGNVNENIQGNTDLIPESSNNFNLGFSYQTSFNTVNALSFDINGIYRKSTDFIRSEFNNNQNRLVTVNQDAVTTKGIDGEIRYSYKKRFTSGINMTYQDIRNMNKYQPEQNYVSDIYKDRMPNIPYLFGNLDATLFYNDVFKKGNNLSVGYNLLYVHGYYLYWPARGIAYGKHDIPVQLKHDLNIVYTMANGKYNLALECQNLMDNELVDNFSLPKPGRAFYIKFRYFFNKSK</sequence>
<dbReference type="InterPro" id="IPR008969">
    <property type="entry name" value="CarboxyPept-like_regulatory"/>
</dbReference>
<evidence type="ECO:0000256" key="1">
    <source>
        <dbReference type="ARBA" id="ARBA00004571"/>
    </source>
</evidence>
<keyword evidence="5" id="KW-0732">Signal</keyword>
<keyword evidence="3 10" id="KW-1134">Transmembrane beta strand</keyword>
<reference evidence="14 15" key="1">
    <citation type="submission" date="2014-05" db="EMBL/GenBank/DDBJ databases">
        <title>Genome Sequence of Flavobacterium sp. EM1321.</title>
        <authorList>
            <person name="Shin S.-K."/>
            <person name="Yi H."/>
        </authorList>
    </citation>
    <scope>NUCLEOTIDE SEQUENCE [LARGE SCALE GENOMIC DNA]</scope>
    <source>
        <strain evidence="14 15">EM1321</strain>
    </source>
</reference>
<dbReference type="SUPFAM" id="SSF49464">
    <property type="entry name" value="Carboxypeptidase regulatory domain-like"/>
    <property type="match status" value="1"/>
</dbReference>
<dbReference type="PROSITE" id="PS52016">
    <property type="entry name" value="TONB_DEPENDENT_REC_3"/>
    <property type="match status" value="1"/>
</dbReference>
<evidence type="ECO:0000256" key="2">
    <source>
        <dbReference type="ARBA" id="ARBA00022448"/>
    </source>
</evidence>
<gene>
    <name evidence="14" type="ORF">FEM21_21020</name>
</gene>
<dbReference type="InterPro" id="IPR012910">
    <property type="entry name" value="Plug_dom"/>
</dbReference>
<dbReference type="GO" id="GO:0015344">
    <property type="term" value="F:siderophore uptake transmembrane transporter activity"/>
    <property type="evidence" value="ECO:0007669"/>
    <property type="project" value="TreeGrafter"/>
</dbReference>
<evidence type="ECO:0000313" key="15">
    <source>
        <dbReference type="Proteomes" id="UP000027064"/>
    </source>
</evidence>
<comment type="caution">
    <text evidence="14">The sequence shown here is derived from an EMBL/GenBank/DDBJ whole genome shotgun (WGS) entry which is preliminary data.</text>
</comment>
<dbReference type="Gene3D" id="2.40.170.20">
    <property type="entry name" value="TonB-dependent receptor, beta-barrel domain"/>
    <property type="match status" value="1"/>
</dbReference>
<dbReference type="OrthoDB" id="9812892at2"/>
<organism evidence="14 15">
    <name type="scientific">Flavobacterium seoulense</name>
    <dbReference type="NCBI Taxonomy" id="1492738"/>
    <lineage>
        <taxon>Bacteria</taxon>
        <taxon>Pseudomonadati</taxon>
        <taxon>Bacteroidota</taxon>
        <taxon>Flavobacteriia</taxon>
        <taxon>Flavobacteriales</taxon>
        <taxon>Flavobacteriaceae</taxon>
        <taxon>Flavobacterium</taxon>
    </lineage>
</organism>
<dbReference type="PATRIC" id="fig|1492738.3.peg.2090"/>
<dbReference type="InterPro" id="IPR037066">
    <property type="entry name" value="Plug_dom_sf"/>
</dbReference>
<dbReference type="InterPro" id="IPR039426">
    <property type="entry name" value="TonB-dep_rcpt-like"/>
</dbReference>
<protein>
    <submittedName>
        <fullName evidence="14">Biopolymer transporter TonB</fullName>
    </submittedName>
</protein>
<dbReference type="GO" id="GO:0009279">
    <property type="term" value="C:cell outer membrane"/>
    <property type="evidence" value="ECO:0007669"/>
    <property type="project" value="UniProtKB-SubCell"/>
</dbReference>
<evidence type="ECO:0000259" key="12">
    <source>
        <dbReference type="Pfam" id="PF00593"/>
    </source>
</evidence>
<evidence type="ECO:0000256" key="11">
    <source>
        <dbReference type="RuleBase" id="RU003357"/>
    </source>
</evidence>
<dbReference type="eggNOG" id="COG4206">
    <property type="taxonomic scope" value="Bacteria"/>
</dbReference>
<evidence type="ECO:0000256" key="7">
    <source>
        <dbReference type="ARBA" id="ARBA00023136"/>
    </source>
</evidence>
<evidence type="ECO:0000256" key="4">
    <source>
        <dbReference type="ARBA" id="ARBA00022692"/>
    </source>
</evidence>
<evidence type="ECO:0000256" key="6">
    <source>
        <dbReference type="ARBA" id="ARBA00023077"/>
    </source>
</evidence>
<feature type="domain" description="TonB-dependent receptor plug" evidence="13">
    <location>
        <begin position="141"/>
        <end position="243"/>
    </location>
</feature>
<dbReference type="Proteomes" id="UP000027064">
    <property type="component" value="Unassembled WGS sequence"/>
</dbReference>
<keyword evidence="2 10" id="KW-0813">Transport</keyword>
<dbReference type="Gene3D" id="2.170.130.10">
    <property type="entry name" value="TonB-dependent receptor, plug domain"/>
    <property type="match status" value="1"/>
</dbReference>
<evidence type="ECO:0000256" key="5">
    <source>
        <dbReference type="ARBA" id="ARBA00022729"/>
    </source>
</evidence>
<dbReference type="Pfam" id="PF00593">
    <property type="entry name" value="TonB_dep_Rec_b-barrel"/>
    <property type="match status" value="1"/>
</dbReference>
<comment type="subcellular location">
    <subcellularLocation>
        <location evidence="1 10">Cell outer membrane</location>
        <topology evidence="1 10">Multi-pass membrane protein</topology>
    </subcellularLocation>
</comment>
<dbReference type="PANTHER" id="PTHR30069:SF29">
    <property type="entry name" value="HEMOGLOBIN AND HEMOGLOBIN-HAPTOGLOBIN-BINDING PROTEIN 1-RELATED"/>
    <property type="match status" value="1"/>
</dbReference>
<proteinExistence type="inferred from homology"/>
<keyword evidence="8" id="KW-0675">Receptor</keyword>